<dbReference type="EMBL" id="CP009519">
    <property type="protein sequence ID" value="AKB42278.1"/>
    <property type="molecule type" value="Genomic_DNA"/>
</dbReference>
<evidence type="ECO:0000313" key="2">
    <source>
        <dbReference type="EMBL" id="AKB42278.1"/>
    </source>
</evidence>
<dbReference type="GO" id="GO:0006518">
    <property type="term" value="P:peptide metabolic process"/>
    <property type="evidence" value="ECO:0007669"/>
    <property type="project" value="TreeGrafter"/>
</dbReference>
<dbReference type="GO" id="GO:0005615">
    <property type="term" value="C:extracellular space"/>
    <property type="evidence" value="ECO:0007669"/>
    <property type="project" value="TreeGrafter"/>
</dbReference>
<dbReference type="InterPro" id="IPR050753">
    <property type="entry name" value="Peptidase_M14_domain"/>
</dbReference>
<dbReference type="GO" id="GO:0016485">
    <property type="term" value="P:protein processing"/>
    <property type="evidence" value="ECO:0007669"/>
    <property type="project" value="TreeGrafter"/>
</dbReference>
<dbReference type="InterPro" id="IPR022409">
    <property type="entry name" value="PKD/Chitinase_dom"/>
</dbReference>
<dbReference type="Gene3D" id="2.60.40.10">
    <property type="entry name" value="Immunoglobulins"/>
    <property type="match status" value="1"/>
</dbReference>
<dbReference type="PANTHER" id="PTHR11532">
    <property type="entry name" value="PROTEASE M14 CARBOXYPEPTIDASE"/>
    <property type="match status" value="1"/>
</dbReference>
<dbReference type="SUPFAM" id="SSF49299">
    <property type="entry name" value="PKD domain"/>
    <property type="match status" value="1"/>
</dbReference>
<evidence type="ECO:0000259" key="1">
    <source>
        <dbReference type="PROSITE" id="PS50093"/>
    </source>
</evidence>
<evidence type="ECO:0000313" key="3">
    <source>
        <dbReference type="Proteomes" id="UP000033096"/>
    </source>
</evidence>
<dbReference type="GO" id="GO:0004181">
    <property type="term" value="F:metallocarboxypeptidase activity"/>
    <property type="evidence" value="ECO:0007669"/>
    <property type="project" value="TreeGrafter"/>
</dbReference>
<protein>
    <submittedName>
        <fullName evidence="2">Cell surface protein</fullName>
    </submittedName>
</protein>
<dbReference type="PROSITE" id="PS50093">
    <property type="entry name" value="PKD"/>
    <property type="match status" value="1"/>
</dbReference>
<name>A0A0E3Q1X0_9EURY</name>
<geneLocation type="plasmid" evidence="2 3">
    <name>unnamed</name>
</geneLocation>
<keyword evidence="2" id="KW-0614">Plasmid</keyword>
<dbReference type="InterPro" id="IPR000601">
    <property type="entry name" value="PKD_dom"/>
</dbReference>
<dbReference type="Pfam" id="PF18911">
    <property type="entry name" value="PKD_4"/>
    <property type="match status" value="1"/>
</dbReference>
<dbReference type="PANTHER" id="PTHR11532:SF57">
    <property type="entry name" value="CARBOXYPEPTIDASE D, B"/>
    <property type="match status" value="1"/>
</dbReference>
<organism evidence="2 3">
    <name type="scientific">Methanosarcina vacuolata Z-761</name>
    <dbReference type="NCBI Taxonomy" id="1434123"/>
    <lineage>
        <taxon>Archaea</taxon>
        <taxon>Methanobacteriati</taxon>
        <taxon>Methanobacteriota</taxon>
        <taxon>Stenosarchaea group</taxon>
        <taxon>Methanomicrobia</taxon>
        <taxon>Methanosarcinales</taxon>
        <taxon>Methanosarcinaceae</taxon>
        <taxon>Methanosarcina</taxon>
    </lineage>
</organism>
<gene>
    <name evidence="2" type="ORF">MSVAZ_0009</name>
</gene>
<dbReference type="Proteomes" id="UP000033096">
    <property type="component" value="Plasmid unnamed"/>
</dbReference>
<dbReference type="FunFam" id="2.60.40.10:FF:000270">
    <property type="entry name" value="Cell surface protein"/>
    <property type="match status" value="1"/>
</dbReference>
<dbReference type="CDD" id="cd00146">
    <property type="entry name" value="PKD"/>
    <property type="match status" value="1"/>
</dbReference>
<dbReference type="InterPro" id="IPR013783">
    <property type="entry name" value="Ig-like_fold"/>
</dbReference>
<keyword evidence="3" id="KW-1185">Reference proteome</keyword>
<dbReference type="GO" id="GO:0000272">
    <property type="term" value="P:polysaccharide catabolic process"/>
    <property type="evidence" value="ECO:0007669"/>
    <property type="project" value="InterPro"/>
</dbReference>
<dbReference type="InterPro" id="IPR018247">
    <property type="entry name" value="EF_Hand_1_Ca_BS"/>
</dbReference>
<dbReference type="PATRIC" id="fig|1434123.4.peg.4308"/>
<proteinExistence type="predicted"/>
<dbReference type="PROSITE" id="PS00018">
    <property type="entry name" value="EF_HAND_1"/>
    <property type="match status" value="2"/>
</dbReference>
<accession>A0A0E3Q1X0</accession>
<dbReference type="AlphaFoldDB" id="A0A0E3Q1X0"/>
<reference evidence="2 3" key="1">
    <citation type="submission" date="2014-07" db="EMBL/GenBank/DDBJ databases">
        <title>Methanogenic archaea and the global carbon cycle.</title>
        <authorList>
            <person name="Henriksen J.R."/>
            <person name="Luke J."/>
            <person name="Reinhart S."/>
            <person name="Benedict M.N."/>
            <person name="Youngblut N.D."/>
            <person name="Metcalf M.E."/>
            <person name="Whitaker R.J."/>
            <person name="Metcalf W.W."/>
        </authorList>
    </citation>
    <scope>NUCLEOTIDE SEQUENCE [LARGE SCALE GENOMIC DNA]</scope>
    <source>
        <strain evidence="2 3">Z-761</strain>
        <plasmid evidence="2 3">unnamed</plasmid>
    </source>
</reference>
<feature type="domain" description="PKD" evidence="1">
    <location>
        <begin position="256"/>
        <end position="311"/>
    </location>
</feature>
<dbReference type="SMART" id="SM00089">
    <property type="entry name" value="PKD"/>
    <property type="match status" value="1"/>
</dbReference>
<dbReference type="KEGG" id="mvc:MSVAZ_0009"/>
<dbReference type="SUPFAM" id="SSF63446">
    <property type="entry name" value="Type I dockerin domain"/>
    <property type="match status" value="1"/>
</dbReference>
<dbReference type="InterPro" id="IPR035986">
    <property type="entry name" value="PKD_dom_sf"/>
</dbReference>
<dbReference type="HOGENOM" id="CLU_714990_0_0_2"/>
<sequence length="386" mass="41839">MGFSQNIEIMKDDVSDGTLGSNNTFSALNSEVAEINMEPALTVSSENGTNSKLATVNVANPINWEFSPQEPVCGDIININGSASPEDKINAFVTFEKNVSVSEGEYEYSLQNVTIVKGLGNSFTVEARGVNNLNVRAKKVGWLSKSANASGDTAIVSRSDVPTGTYQIMIDGDAKEGVSEVDLKITASQTIQADSNGNFSYSYNTTAIPPGNFEVKVGDVTKEITLRSKEEPVLPAANFSTNVSEGYAPLSVQFNDSSKNATSISWNFGDETANSDERNPMHIYSAAGNYNVNLTASNEYGMNSTSVIINVFENKPFPGYTNPPIDSDHDNLCEDINGNGKVDFDDIVAYYANMNWIGENAPVTLFDYNNNNIIDFDDVVKLYNIL</sequence>
<dbReference type="InterPro" id="IPR036439">
    <property type="entry name" value="Dockerin_dom_sf"/>
</dbReference>